<evidence type="ECO:0000259" key="2">
    <source>
        <dbReference type="Pfam" id="PF00534"/>
    </source>
</evidence>
<evidence type="ECO:0000256" key="1">
    <source>
        <dbReference type="ARBA" id="ARBA00022679"/>
    </source>
</evidence>
<sequence length="267" mass="30824">TAHEEPEAYLCHCHAITSLFFLLYEKSIYKLSRQILVHTSRHQQTLRERYHLGDDKIKVIPHGVGKDEPNSFQLEKVKEKYDIEGKDVVFFFGFLRPNKGIKCLISSFSKVIKKRKNLILLIVGSTIRMWSKYPVELKRLVKRLNIDNYVKFTGFVPDDEVPALFMISKVIVMPYLRSTQSGVLHQAVSYATPVIVSDVGGIGNFVKENNVGLVVPPKDVESLTEAILHLLGNERKQEIFRENELKLRRTLSWENVARLHMEIYESI</sequence>
<dbReference type="PANTHER" id="PTHR46401:SF2">
    <property type="entry name" value="GLYCOSYLTRANSFERASE WBBK-RELATED"/>
    <property type="match status" value="1"/>
</dbReference>
<dbReference type="PANTHER" id="PTHR46401">
    <property type="entry name" value="GLYCOSYLTRANSFERASE WBBK-RELATED"/>
    <property type="match status" value="1"/>
</dbReference>
<dbReference type="GO" id="GO:0009103">
    <property type="term" value="P:lipopolysaccharide biosynthetic process"/>
    <property type="evidence" value="ECO:0007669"/>
    <property type="project" value="TreeGrafter"/>
</dbReference>
<dbReference type="GO" id="GO:0016757">
    <property type="term" value="F:glycosyltransferase activity"/>
    <property type="evidence" value="ECO:0007669"/>
    <property type="project" value="InterPro"/>
</dbReference>
<dbReference type="Pfam" id="PF00534">
    <property type="entry name" value="Glycos_transf_1"/>
    <property type="match status" value="1"/>
</dbReference>
<feature type="non-terminal residue" evidence="3">
    <location>
        <position position="1"/>
    </location>
</feature>
<evidence type="ECO:0000313" key="3">
    <source>
        <dbReference type="EMBL" id="GAH47834.1"/>
    </source>
</evidence>
<gene>
    <name evidence="3" type="ORF">S03H2_37193</name>
</gene>
<protein>
    <recommendedName>
        <fullName evidence="2">Glycosyl transferase family 1 domain-containing protein</fullName>
    </recommendedName>
</protein>
<organism evidence="3">
    <name type="scientific">marine sediment metagenome</name>
    <dbReference type="NCBI Taxonomy" id="412755"/>
    <lineage>
        <taxon>unclassified sequences</taxon>
        <taxon>metagenomes</taxon>
        <taxon>ecological metagenomes</taxon>
    </lineage>
</organism>
<dbReference type="EMBL" id="BARU01022868">
    <property type="protein sequence ID" value="GAH47834.1"/>
    <property type="molecule type" value="Genomic_DNA"/>
</dbReference>
<feature type="domain" description="Glycosyl transferase family 1" evidence="2">
    <location>
        <begin position="76"/>
        <end position="244"/>
    </location>
</feature>
<keyword evidence="1" id="KW-0808">Transferase</keyword>
<accession>X1H1U1</accession>
<proteinExistence type="predicted"/>
<name>X1H1U1_9ZZZZ</name>
<dbReference type="Gene3D" id="3.40.50.2000">
    <property type="entry name" value="Glycogen Phosphorylase B"/>
    <property type="match status" value="1"/>
</dbReference>
<comment type="caution">
    <text evidence="3">The sequence shown here is derived from an EMBL/GenBank/DDBJ whole genome shotgun (WGS) entry which is preliminary data.</text>
</comment>
<dbReference type="InterPro" id="IPR001296">
    <property type="entry name" value="Glyco_trans_1"/>
</dbReference>
<dbReference type="AlphaFoldDB" id="X1H1U1"/>
<reference evidence="3" key="1">
    <citation type="journal article" date="2014" name="Front. Microbiol.">
        <title>High frequency of phylogenetically diverse reductive dehalogenase-homologous genes in deep subseafloor sedimentary metagenomes.</title>
        <authorList>
            <person name="Kawai M."/>
            <person name="Futagami T."/>
            <person name="Toyoda A."/>
            <person name="Takaki Y."/>
            <person name="Nishi S."/>
            <person name="Hori S."/>
            <person name="Arai W."/>
            <person name="Tsubouchi T."/>
            <person name="Morono Y."/>
            <person name="Uchiyama I."/>
            <person name="Ito T."/>
            <person name="Fujiyama A."/>
            <person name="Inagaki F."/>
            <person name="Takami H."/>
        </authorList>
    </citation>
    <scope>NUCLEOTIDE SEQUENCE</scope>
    <source>
        <strain evidence="3">Expedition CK06-06</strain>
    </source>
</reference>
<dbReference type="SUPFAM" id="SSF53756">
    <property type="entry name" value="UDP-Glycosyltransferase/glycogen phosphorylase"/>
    <property type="match status" value="1"/>
</dbReference>
<dbReference type="CDD" id="cd03801">
    <property type="entry name" value="GT4_PimA-like"/>
    <property type="match status" value="1"/>
</dbReference>